<dbReference type="PANTHER" id="PTHR43312:SF1">
    <property type="entry name" value="NADP-DEPENDENT OXIDOREDUCTASE DOMAIN-CONTAINING PROTEIN"/>
    <property type="match status" value="1"/>
</dbReference>
<dbReference type="STRING" id="162209.IJ22_37190"/>
<dbReference type="Proteomes" id="UP000061660">
    <property type="component" value="Chromosome"/>
</dbReference>
<dbReference type="CDD" id="cd19100">
    <property type="entry name" value="AKR_unchar"/>
    <property type="match status" value="1"/>
</dbReference>
<dbReference type="Pfam" id="PF00248">
    <property type="entry name" value="Aldo_ket_red"/>
    <property type="match status" value="1"/>
</dbReference>
<dbReference type="SUPFAM" id="SSF51430">
    <property type="entry name" value="NAD(P)-linked oxidoreductase"/>
    <property type="match status" value="1"/>
</dbReference>
<name>A0A0U2UCR5_9BACL</name>
<dbReference type="GO" id="GO:0016491">
    <property type="term" value="F:oxidoreductase activity"/>
    <property type="evidence" value="ECO:0007669"/>
    <property type="project" value="InterPro"/>
</dbReference>
<dbReference type="PRINTS" id="PR00069">
    <property type="entry name" value="ALDKETRDTASE"/>
</dbReference>
<dbReference type="InterPro" id="IPR053135">
    <property type="entry name" value="AKR2_Oxidoreductase"/>
</dbReference>
<dbReference type="PATRIC" id="fig|162209.4.peg.3960"/>
<evidence type="ECO:0000259" key="1">
    <source>
        <dbReference type="Pfam" id="PF00248"/>
    </source>
</evidence>
<proteinExistence type="predicted"/>
<dbReference type="AlphaFoldDB" id="A0A0U2UCR5"/>
<dbReference type="RefSeq" id="WP_062409829.1">
    <property type="nucleotide sequence ID" value="NZ_CP013652.1"/>
</dbReference>
<dbReference type="InterPro" id="IPR036812">
    <property type="entry name" value="NAD(P)_OxRdtase_dom_sf"/>
</dbReference>
<reference evidence="2 3" key="2">
    <citation type="journal article" date="2016" name="Genome Announc.">
        <title>Complete Genome Sequences of Two Interactive Moderate Thermophiles, Paenibacillus napthalenovorans 32O-Y and Paenibacillus sp. 32O-W.</title>
        <authorList>
            <person name="Butler R.R.III."/>
            <person name="Wang J."/>
            <person name="Stark B.C."/>
            <person name="Pombert J.F."/>
        </authorList>
    </citation>
    <scope>NUCLEOTIDE SEQUENCE [LARGE SCALE GENOMIC DNA]</scope>
    <source>
        <strain evidence="2 3">32O-Y</strain>
    </source>
</reference>
<sequence>MRYTMFGHTGHRVSSLGFGAMNLPGVPFEQAKAALNYALDEGINYIDTAAGYRNSEEIIGESISHRRSEFFLATKTKNRDYASAMEDMERSLKRMKTDVIDLVQIHYVNTVQEFKAAMNEGGAYEAALEMKRKGYIRFIGITGHRPELLAKWIAKRQFDQVLFHLNLAQPFSLDELIPEATRLNMGKTAMKPLSGGFIQPVSKAMRYPYSQDVHVVLSGMVSVEEVKENLAAIREEVGDDERRELEALAAELGNHNCRRCNYCTCPLEIKIPDVMISSQIRKTLGLLPKGDEFYQINKDKILSCADYEPCKDKPLCEQQCPYHLPMRQMVMEAANAYDKQLTTR</sequence>
<dbReference type="PANTHER" id="PTHR43312">
    <property type="entry name" value="D-THREO-ALDOSE 1-DEHYDROGENASE"/>
    <property type="match status" value="1"/>
</dbReference>
<accession>A0A0U2UCR5</accession>
<dbReference type="InterPro" id="IPR023210">
    <property type="entry name" value="NADP_OxRdtase_dom"/>
</dbReference>
<dbReference type="Gene3D" id="3.20.20.100">
    <property type="entry name" value="NADP-dependent oxidoreductase domain"/>
    <property type="match status" value="1"/>
</dbReference>
<organism evidence="2 3">
    <name type="scientific">Paenibacillus naphthalenovorans</name>
    <dbReference type="NCBI Taxonomy" id="162209"/>
    <lineage>
        <taxon>Bacteria</taxon>
        <taxon>Bacillati</taxon>
        <taxon>Bacillota</taxon>
        <taxon>Bacilli</taxon>
        <taxon>Bacillales</taxon>
        <taxon>Paenibacillaceae</taxon>
        <taxon>Paenibacillus</taxon>
    </lineage>
</organism>
<evidence type="ECO:0000313" key="3">
    <source>
        <dbReference type="Proteomes" id="UP000061660"/>
    </source>
</evidence>
<dbReference type="OrthoDB" id="9773828at2"/>
<feature type="domain" description="NADP-dependent oxidoreductase" evidence="1">
    <location>
        <begin position="16"/>
        <end position="200"/>
    </location>
</feature>
<dbReference type="KEGG" id="pnp:IJ22_37190"/>
<gene>
    <name evidence="2" type="ORF">IJ22_37190</name>
</gene>
<dbReference type="InterPro" id="IPR020471">
    <property type="entry name" value="AKR"/>
</dbReference>
<keyword evidence="3" id="KW-1185">Reference proteome</keyword>
<evidence type="ECO:0000313" key="2">
    <source>
        <dbReference type="EMBL" id="ALS24057.1"/>
    </source>
</evidence>
<protein>
    <submittedName>
        <fullName evidence="2">Aldo/keto reductase family protein</fullName>
    </submittedName>
</protein>
<dbReference type="EMBL" id="CP013652">
    <property type="protein sequence ID" value="ALS24057.1"/>
    <property type="molecule type" value="Genomic_DNA"/>
</dbReference>
<reference evidence="3" key="1">
    <citation type="submission" date="2015-12" db="EMBL/GenBank/DDBJ databases">
        <title>Complete genome sequences of two moderately thermophilic Paenibacillus species.</title>
        <authorList>
            <person name="Butler R.III."/>
            <person name="Wang J."/>
            <person name="Stark B.C."/>
            <person name="Pombert J.-F."/>
        </authorList>
    </citation>
    <scope>NUCLEOTIDE SEQUENCE [LARGE SCALE GENOMIC DNA]</scope>
    <source>
        <strain evidence="3">32O-Y</strain>
    </source>
</reference>